<evidence type="ECO:0000256" key="1">
    <source>
        <dbReference type="ARBA" id="ARBA00023015"/>
    </source>
</evidence>
<dbReference type="InterPro" id="IPR013196">
    <property type="entry name" value="HTH_11"/>
</dbReference>
<dbReference type="InterPro" id="IPR057727">
    <property type="entry name" value="WCX_dom"/>
</dbReference>
<dbReference type="PIRSF" id="PIRSF016838">
    <property type="entry name" value="PafC"/>
    <property type="match status" value="1"/>
</dbReference>
<dbReference type="Proteomes" id="UP000029409">
    <property type="component" value="Chromosome"/>
</dbReference>
<dbReference type="InterPro" id="IPR036390">
    <property type="entry name" value="WH_DNA-bd_sf"/>
</dbReference>
<keyword evidence="8" id="KW-1185">Reference proteome</keyword>
<evidence type="ECO:0000256" key="2">
    <source>
        <dbReference type="ARBA" id="ARBA00023125"/>
    </source>
</evidence>
<dbReference type="InterPro" id="IPR028349">
    <property type="entry name" value="PafC-like"/>
</dbReference>
<evidence type="ECO:0000313" key="7">
    <source>
        <dbReference type="EMBL" id="AIQ13540.1"/>
    </source>
</evidence>
<evidence type="ECO:0000259" key="6">
    <source>
        <dbReference type="Pfam" id="PF25583"/>
    </source>
</evidence>
<feature type="domain" description="WYL" evidence="5">
    <location>
        <begin position="142"/>
        <end position="208"/>
    </location>
</feature>
<dbReference type="GO" id="GO:0003700">
    <property type="term" value="F:DNA-binding transcription factor activity"/>
    <property type="evidence" value="ECO:0007669"/>
    <property type="project" value="InterPro"/>
</dbReference>
<dbReference type="PROSITE" id="PS00894">
    <property type="entry name" value="HTH_DEOR_1"/>
    <property type="match status" value="1"/>
</dbReference>
<keyword evidence="1" id="KW-0805">Transcription regulation</keyword>
<keyword evidence="2" id="KW-0238">DNA-binding</keyword>
<protein>
    <submittedName>
        <fullName evidence="7">Uncharacterized protein</fullName>
    </submittedName>
</protein>
<dbReference type="RefSeq" id="WP_042207345.1">
    <property type="nucleotide sequence ID" value="NZ_CP009288.1"/>
</dbReference>
<dbReference type="EMBL" id="CP009288">
    <property type="protein sequence ID" value="AIQ13540.1"/>
    <property type="molecule type" value="Genomic_DNA"/>
</dbReference>
<dbReference type="PANTHER" id="PTHR34580">
    <property type="match status" value="1"/>
</dbReference>
<gene>
    <name evidence="7" type="ORF">PDUR_17645</name>
</gene>
<evidence type="ECO:0000313" key="8">
    <source>
        <dbReference type="Proteomes" id="UP000029409"/>
    </source>
</evidence>
<proteinExistence type="predicted"/>
<dbReference type="InterPro" id="IPR026881">
    <property type="entry name" value="WYL_dom"/>
</dbReference>
<name>A0A089HS24_PAEDU</name>
<reference evidence="7 8" key="1">
    <citation type="submission" date="2014-08" db="EMBL/GenBank/DDBJ databases">
        <title>Comparative genomics of the Paenibacillus odorifer group.</title>
        <authorList>
            <person name="den Bakker H.C."/>
            <person name="Tsai Y.-C."/>
            <person name="Martin N."/>
            <person name="Korlach J."/>
            <person name="Wiedmann M."/>
        </authorList>
    </citation>
    <scope>NUCLEOTIDE SEQUENCE [LARGE SCALE GENOMIC DNA]</scope>
    <source>
        <strain evidence="7 8">DSM 1735</strain>
    </source>
</reference>
<accession>A0A089HS24</accession>
<dbReference type="eggNOG" id="COG2378">
    <property type="taxonomic scope" value="Bacteria"/>
</dbReference>
<evidence type="ECO:0000259" key="5">
    <source>
        <dbReference type="Pfam" id="PF13280"/>
    </source>
</evidence>
<dbReference type="PANTHER" id="PTHR34580:SF1">
    <property type="entry name" value="PROTEIN PAFC"/>
    <property type="match status" value="1"/>
</dbReference>
<dbReference type="SUPFAM" id="SSF46785">
    <property type="entry name" value="Winged helix' DNA-binding domain"/>
    <property type="match status" value="1"/>
</dbReference>
<dbReference type="Gene3D" id="1.10.10.10">
    <property type="entry name" value="Winged helix-like DNA-binding domain superfamily/Winged helix DNA-binding domain"/>
    <property type="match status" value="1"/>
</dbReference>
<dbReference type="Pfam" id="PF08279">
    <property type="entry name" value="HTH_11"/>
    <property type="match status" value="1"/>
</dbReference>
<evidence type="ECO:0000256" key="3">
    <source>
        <dbReference type="ARBA" id="ARBA00023163"/>
    </source>
</evidence>
<sequence length="329" mass="37005">MRADRLLSILLLLQNRGKLTTRQLSGMLEISERTVHRDMEALSAAGIPVLAERGREGGWMLAEGYRTRLTGMKPQEIGALLLTADPAILDDLGIREDFAAAARKLEAVSRPLSPEAGYSLAGQIHIDGASWHPIDESVLYLILLQQAIRESQRVRITYGQSTEASTEAKERTIEPLGLVAKKGVWYAVAFCESNLRTYRVSRIVQAEIMEEHFQRPLDFDLRAYWEQSTRDFKASLPRYPAELRIRDSALPELEKERYVKVLFSAVSSDPAWLKVEAEFHTFESAKRIILSYGADVIVTTPPELRQEIEHTASAIASLYRTPGSRPQLS</sequence>
<dbReference type="Pfam" id="PF13280">
    <property type="entry name" value="WYL"/>
    <property type="match status" value="1"/>
</dbReference>
<dbReference type="InterPro" id="IPR036388">
    <property type="entry name" value="WH-like_DNA-bd_sf"/>
</dbReference>
<dbReference type="InterPro" id="IPR051534">
    <property type="entry name" value="CBASS_pafABC_assoc_protein"/>
</dbReference>
<dbReference type="Pfam" id="PF25583">
    <property type="entry name" value="WCX"/>
    <property type="match status" value="1"/>
</dbReference>
<dbReference type="GO" id="GO:0003677">
    <property type="term" value="F:DNA binding"/>
    <property type="evidence" value="ECO:0007669"/>
    <property type="project" value="UniProtKB-KW"/>
</dbReference>
<dbReference type="InterPro" id="IPR018356">
    <property type="entry name" value="Tscrpt_reg_HTH_DeoR_CS"/>
</dbReference>
<feature type="domain" description="Helix-turn-helix type 11" evidence="4">
    <location>
        <begin position="5"/>
        <end position="58"/>
    </location>
</feature>
<evidence type="ECO:0000259" key="4">
    <source>
        <dbReference type="Pfam" id="PF08279"/>
    </source>
</evidence>
<dbReference type="AlphaFoldDB" id="A0A089HS24"/>
<keyword evidence="3" id="KW-0804">Transcription</keyword>
<dbReference type="OrthoDB" id="9815009at2"/>
<dbReference type="KEGG" id="pdu:PDUR_17645"/>
<feature type="domain" description="WCX" evidence="6">
    <location>
        <begin position="237"/>
        <end position="316"/>
    </location>
</feature>
<dbReference type="STRING" id="44251.PDUR_17645"/>
<organism evidence="7 8">
    <name type="scientific">Paenibacillus durus</name>
    <name type="common">Paenibacillus azotofixans</name>
    <dbReference type="NCBI Taxonomy" id="44251"/>
    <lineage>
        <taxon>Bacteria</taxon>
        <taxon>Bacillati</taxon>
        <taxon>Bacillota</taxon>
        <taxon>Bacilli</taxon>
        <taxon>Bacillales</taxon>
        <taxon>Paenibacillaceae</taxon>
        <taxon>Paenibacillus</taxon>
    </lineage>
</organism>